<keyword evidence="6" id="KW-1185">Reference proteome</keyword>
<dbReference type="PRINTS" id="PR00095">
    <property type="entry name" value="ANTSNTHASEI"/>
</dbReference>
<dbReference type="InterPro" id="IPR005801">
    <property type="entry name" value="ADC_synthase"/>
</dbReference>
<dbReference type="NCBIfam" id="TIGR00553">
    <property type="entry name" value="pabB"/>
    <property type="match status" value="1"/>
</dbReference>
<dbReference type="InterPro" id="IPR005802">
    <property type="entry name" value="ADC_synth_comp_1"/>
</dbReference>
<dbReference type="Pfam" id="PF04715">
    <property type="entry name" value="Anth_synt_I_N"/>
    <property type="match status" value="1"/>
</dbReference>
<evidence type="ECO:0000313" key="6">
    <source>
        <dbReference type="Proteomes" id="UP001156682"/>
    </source>
</evidence>
<dbReference type="PANTHER" id="PTHR11236:SF50">
    <property type="entry name" value="AMINODEOXYCHORISMATE SYNTHASE COMPONENT 1"/>
    <property type="match status" value="1"/>
</dbReference>
<name>A0ABQ5ZVY5_9GAMM</name>
<dbReference type="EMBL" id="BSOR01000011">
    <property type="protein sequence ID" value="GLR63195.1"/>
    <property type="molecule type" value="Genomic_DNA"/>
</dbReference>
<dbReference type="RefSeq" id="WP_245597804.1">
    <property type="nucleotide sequence ID" value="NZ_BSOR01000011.1"/>
</dbReference>
<evidence type="ECO:0000313" key="5">
    <source>
        <dbReference type="EMBL" id="GLR63195.1"/>
    </source>
</evidence>
<dbReference type="Pfam" id="PF00425">
    <property type="entry name" value="Chorismate_bind"/>
    <property type="match status" value="1"/>
</dbReference>
<accession>A0ABQ5ZVY5</accession>
<dbReference type="InterPro" id="IPR019999">
    <property type="entry name" value="Anth_synth_I-like"/>
</dbReference>
<comment type="caution">
    <text evidence="5">The sequence shown here is derived from an EMBL/GenBank/DDBJ whole genome shotgun (WGS) entry which is preliminary data.</text>
</comment>
<organism evidence="5 6">
    <name type="scientific">Marinospirillum insulare</name>
    <dbReference type="NCBI Taxonomy" id="217169"/>
    <lineage>
        <taxon>Bacteria</taxon>
        <taxon>Pseudomonadati</taxon>
        <taxon>Pseudomonadota</taxon>
        <taxon>Gammaproteobacteria</taxon>
        <taxon>Oceanospirillales</taxon>
        <taxon>Oceanospirillaceae</taxon>
        <taxon>Marinospirillum</taxon>
    </lineage>
</organism>
<evidence type="ECO:0000259" key="3">
    <source>
        <dbReference type="Pfam" id="PF00425"/>
    </source>
</evidence>
<dbReference type="InterPro" id="IPR015890">
    <property type="entry name" value="Chorismate_C"/>
</dbReference>
<sequence>MGSLQAFPLPLATATELLLAIKHLTWPCLLDSGLNNGLKSSAPTTSAGRFSIAVADPSQQLEISNPAQVKTLELIRPTDKTCLNDSNLNHLPFIGGWLGYWSYDAGRLFEDLPQEASQDIHLPLIRMGYYQWALVTDHQLEQTWLVGEVSQHLATEIATRLKSIQAEAVTNQPESFKLTQPFVSNLSYAGYQKRFNQVQDLLRSGDTYQVNLAQRFTASYQGDIYQAWHSLRQQIAAPFSAFMDFGDATILSLSPERFLQASATGLVETKPIKGTRPRGKTQQEDQQLAEELLNSKKDQAENLMIVDLLRNDLGRVCQPGSIQVPDLFTLESYTNVHHLVSRITGQLAKGKDNLDLLKASFPGGSITGAPKLRAMQIIDQLEPSQRSVYCGSIGYLDRRGGMDFNIAIRTFIAHQGQLHISAGGGLVADSNGSQEYQETLDKVARLIRCLEPGFTGKPNN</sequence>
<dbReference type="PANTHER" id="PTHR11236">
    <property type="entry name" value="AMINOBENZOATE/ANTHRANILATE SYNTHASE"/>
    <property type="match status" value="1"/>
</dbReference>
<protein>
    <recommendedName>
        <fullName evidence="1">aminodeoxychorismate synthase</fullName>
        <ecNumber evidence="1">2.6.1.85</ecNumber>
    </recommendedName>
</protein>
<dbReference type="SUPFAM" id="SSF56322">
    <property type="entry name" value="ADC synthase"/>
    <property type="match status" value="1"/>
</dbReference>
<feature type="domain" description="Chorismate-utilising enzyme C-terminal" evidence="3">
    <location>
        <begin position="189"/>
        <end position="442"/>
    </location>
</feature>
<proteinExistence type="predicted"/>
<feature type="domain" description="Anthranilate synthase component I N-terminal" evidence="4">
    <location>
        <begin position="12"/>
        <end position="144"/>
    </location>
</feature>
<evidence type="ECO:0000256" key="2">
    <source>
        <dbReference type="ARBA" id="ARBA00022679"/>
    </source>
</evidence>
<evidence type="ECO:0000259" key="4">
    <source>
        <dbReference type="Pfam" id="PF04715"/>
    </source>
</evidence>
<dbReference type="Gene3D" id="3.60.120.10">
    <property type="entry name" value="Anthranilate synthase"/>
    <property type="match status" value="1"/>
</dbReference>
<evidence type="ECO:0000256" key="1">
    <source>
        <dbReference type="ARBA" id="ARBA00013139"/>
    </source>
</evidence>
<gene>
    <name evidence="5" type="primary">pabB</name>
    <name evidence="5" type="ORF">GCM10007878_06300</name>
</gene>
<dbReference type="Proteomes" id="UP001156682">
    <property type="component" value="Unassembled WGS sequence"/>
</dbReference>
<dbReference type="InterPro" id="IPR006805">
    <property type="entry name" value="Anth_synth_I_N"/>
</dbReference>
<keyword evidence="2" id="KW-0808">Transferase</keyword>
<reference evidence="6" key="1">
    <citation type="journal article" date="2019" name="Int. J. Syst. Evol. Microbiol.">
        <title>The Global Catalogue of Microorganisms (GCM) 10K type strain sequencing project: providing services to taxonomists for standard genome sequencing and annotation.</title>
        <authorList>
            <consortium name="The Broad Institute Genomics Platform"/>
            <consortium name="The Broad Institute Genome Sequencing Center for Infectious Disease"/>
            <person name="Wu L."/>
            <person name="Ma J."/>
        </authorList>
    </citation>
    <scope>NUCLEOTIDE SEQUENCE [LARGE SCALE GENOMIC DNA]</scope>
    <source>
        <strain evidence="6">NBRC 100033</strain>
    </source>
</reference>
<dbReference type="EC" id="2.6.1.85" evidence="1"/>